<dbReference type="EMBL" id="JAPZBR010000002">
    <property type="protein sequence ID" value="KAJ5362204.1"/>
    <property type="molecule type" value="Genomic_DNA"/>
</dbReference>
<dbReference type="PANTHER" id="PTHR39599:SF1">
    <property type="entry name" value="GPI-ANCHORED PROTEIN (EUROFUNG)"/>
    <property type="match status" value="1"/>
</dbReference>
<gene>
    <name evidence="2" type="ORF">N7541_003048</name>
</gene>
<comment type="caution">
    <text evidence="2">The sequence shown here is derived from an EMBL/GenBank/DDBJ whole genome shotgun (WGS) entry which is preliminary data.</text>
</comment>
<proteinExistence type="predicted"/>
<protein>
    <submittedName>
        <fullName evidence="2">Uncharacterized protein</fullName>
    </submittedName>
</protein>
<name>A0A9W9RMX6_PENBR</name>
<feature type="signal peptide" evidence="1">
    <location>
        <begin position="1"/>
        <end position="19"/>
    </location>
</feature>
<organism evidence="2 3">
    <name type="scientific">Penicillium brevicompactum</name>
    <dbReference type="NCBI Taxonomy" id="5074"/>
    <lineage>
        <taxon>Eukaryota</taxon>
        <taxon>Fungi</taxon>
        <taxon>Dikarya</taxon>
        <taxon>Ascomycota</taxon>
        <taxon>Pezizomycotina</taxon>
        <taxon>Eurotiomycetes</taxon>
        <taxon>Eurotiomycetidae</taxon>
        <taxon>Eurotiales</taxon>
        <taxon>Aspergillaceae</taxon>
        <taxon>Penicillium</taxon>
    </lineage>
</organism>
<accession>A0A9W9RMX6</accession>
<evidence type="ECO:0000313" key="2">
    <source>
        <dbReference type="EMBL" id="KAJ5362204.1"/>
    </source>
</evidence>
<reference evidence="2" key="2">
    <citation type="journal article" date="2023" name="IMA Fungus">
        <title>Comparative genomic study of the Penicillium genus elucidates a diverse pangenome and 15 lateral gene transfer events.</title>
        <authorList>
            <person name="Petersen C."/>
            <person name="Sorensen T."/>
            <person name="Nielsen M.R."/>
            <person name="Sondergaard T.E."/>
            <person name="Sorensen J.L."/>
            <person name="Fitzpatrick D.A."/>
            <person name="Frisvad J.C."/>
            <person name="Nielsen K.L."/>
        </authorList>
    </citation>
    <scope>NUCLEOTIDE SEQUENCE</scope>
    <source>
        <strain evidence="2">IBT 35675</strain>
    </source>
</reference>
<evidence type="ECO:0000256" key="1">
    <source>
        <dbReference type="SAM" id="SignalP"/>
    </source>
</evidence>
<dbReference type="AlphaFoldDB" id="A0A9W9RMX6"/>
<sequence>MRTPWIWLTTTFLTTHALTSPFTPAEAANRRAFEVLRILRRADNCPSGTNPCTELGNANACCRQGTNCSRDAADNIACCATGASCTGSLTGTSTTTGTETNFMFPNAATATATTNPSATESTIDGAYPFVYVPTAFNNPQTCSSYYSVCQSEYAQCTGALMGRYAVTIGGEGAGKTVQAVTAQSQATSICSSLSADACHGINLAYCSSVATQTADSEANGNNAPVRLSSLQDLALGVVVGVAGMFI</sequence>
<reference evidence="2" key="1">
    <citation type="submission" date="2022-12" db="EMBL/GenBank/DDBJ databases">
        <authorList>
            <person name="Petersen C."/>
        </authorList>
    </citation>
    <scope>NUCLEOTIDE SEQUENCE</scope>
    <source>
        <strain evidence="2">IBT 35675</strain>
    </source>
</reference>
<dbReference type="PANTHER" id="PTHR39599">
    <property type="entry name" value="GPI-ANCHORED PROTEIN (EUROFUNG)-RELATED-RELATED"/>
    <property type="match status" value="1"/>
</dbReference>
<keyword evidence="1" id="KW-0732">Signal</keyword>
<evidence type="ECO:0000313" key="3">
    <source>
        <dbReference type="Proteomes" id="UP001148299"/>
    </source>
</evidence>
<dbReference type="Proteomes" id="UP001148299">
    <property type="component" value="Unassembled WGS sequence"/>
</dbReference>
<keyword evidence="3" id="KW-1185">Reference proteome</keyword>
<feature type="chain" id="PRO_5040960627" evidence="1">
    <location>
        <begin position="20"/>
        <end position="246"/>
    </location>
</feature>